<dbReference type="RefSeq" id="WP_059056177.1">
    <property type="nucleotide sequence ID" value="NZ_CEMN01000001.1"/>
</dbReference>
<dbReference type="InterPro" id="IPR006626">
    <property type="entry name" value="PbH1"/>
</dbReference>
<dbReference type="InterPro" id="IPR013783">
    <property type="entry name" value="Ig-like_fold"/>
</dbReference>
<dbReference type="SMART" id="SM00089">
    <property type="entry name" value="PKD"/>
    <property type="match status" value="1"/>
</dbReference>
<feature type="transmembrane region" description="Helical" evidence="2">
    <location>
        <begin position="782"/>
        <end position="799"/>
    </location>
</feature>
<evidence type="ECO:0000313" key="4">
    <source>
        <dbReference type="EMBL" id="CQH51010.1"/>
    </source>
</evidence>
<feature type="transmembrane region" description="Helical" evidence="2">
    <location>
        <begin position="805"/>
        <end position="826"/>
    </location>
</feature>
<keyword evidence="4" id="KW-0456">Lyase</keyword>
<dbReference type="STRING" id="1407499.HHUB_1685"/>
<dbReference type="AlphaFoldDB" id="A0A0U5HS82"/>
<feature type="region of interest" description="Disordered" evidence="1">
    <location>
        <begin position="711"/>
        <end position="734"/>
    </location>
</feature>
<dbReference type="GeneID" id="26658365"/>
<keyword evidence="2" id="KW-0472">Membrane</keyword>
<dbReference type="InterPro" id="IPR000601">
    <property type="entry name" value="PKD_dom"/>
</dbReference>
<gene>
    <name evidence="4" type="ORF">HHUB_1685</name>
</gene>
<dbReference type="KEGG" id="hhb:Hhub_1685"/>
<keyword evidence="2" id="KW-1133">Transmembrane helix</keyword>
<dbReference type="OrthoDB" id="253177at2157"/>
<proteinExistence type="predicted"/>
<dbReference type="Pfam" id="PF13229">
    <property type="entry name" value="Beta_helix"/>
    <property type="match status" value="1"/>
</dbReference>
<evidence type="ECO:0000259" key="3">
    <source>
        <dbReference type="PROSITE" id="PS50093"/>
    </source>
</evidence>
<dbReference type="InterPro" id="IPR039448">
    <property type="entry name" value="Beta_helix"/>
</dbReference>
<dbReference type="SUPFAM" id="SSF49299">
    <property type="entry name" value="PKD domain"/>
    <property type="match status" value="1"/>
</dbReference>
<dbReference type="InterPro" id="IPR011050">
    <property type="entry name" value="Pectin_lyase_fold/virulence"/>
</dbReference>
<evidence type="ECO:0000256" key="2">
    <source>
        <dbReference type="SAM" id="Phobius"/>
    </source>
</evidence>
<dbReference type="SMART" id="SM00710">
    <property type="entry name" value="PbH1"/>
    <property type="match status" value="14"/>
</dbReference>
<dbReference type="PROSITE" id="PS50093">
    <property type="entry name" value="PKD"/>
    <property type="match status" value="1"/>
</dbReference>
<accession>A0A0U5HS82</accession>
<dbReference type="Pfam" id="PF18911">
    <property type="entry name" value="PKD_4"/>
    <property type="match status" value="1"/>
</dbReference>
<sequence length="828" mass="84573">MTPRTLLLAALVVLGAATTGVAASAVGPAAPADATAEAATPAAAPTYVEGNVTENTTWTAENGPYYVGRDLTVTGNATLTVEPGTRVNVGEEVTITVEGSLVAAGTGLDPIQFTTADSASDAGTWQTIEYAGDGDSTLRLEHAVVEHGTTAITATSSKGSIRLANATVREHVRDGLAVTTRAGAPSLRIADSRFTDVGRAGVTVAVPETDPYADAARNLRIDGTTFADTGASGVRVRARKISNVRLTDVTVAGVSEAGVAFETESTDARPKTTNDHAVEDVRLRRVAVENVGGDGVAFRGGALDDVDVLDSEVRGASGSGFHVDAATDADDVRFARNTVVDARNGLRVALRRTAGGIQHVSLAVERNEFSQNDRYGLDATAEYVFVDGFDVRNNTLAENGDGGAAFGTQQVDNTVFADNVVRENGGSGISVSAIRVRGVTVRRNRLVGNADDGLSVRASDLLGGVRVGFNDALDNGEFGVEVAGERAGATTAIHNNTVAANANGVRVAGPTPARLANNSVVLNTADRERADGGRDAAAATGVVVENAPNVELRHNDVYGHIVGLRSSLDGGEVVVAERNYWGAASGPYHETLNPGGAGDAVVTDAGKADPVPFASEPFGPRYERPTAVLAANETTVTPGEPVEFSGRQSTDDGTITRYDFAVAGQRHAGAAATYATSFAEPGTYEVSLVVEDELGVASLNDATVNVTVEPAARTTQPTTAATTTATTTAPEPSEGDDSLLASLLSLWGGLGALCYAVALALGAYGTWLSIGGRDPPVSGTTIHALAAAGVLVWAVAGFLGDGALLTFAGGGAVAWGGLTGIVLALATR</sequence>
<evidence type="ECO:0000313" key="5">
    <source>
        <dbReference type="Proteomes" id="UP000066737"/>
    </source>
</evidence>
<feature type="compositionally biased region" description="Low complexity" evidence="1">
    <location>
        <begin position="711"/>
        <end position="730"/>
    </location>
</feature>
<dbReference type="GO" id="GO:0016829">
    <property type="term" value="F:lyase activity"/>
    <property type="evidence" value="ECO:0007669"/>
    <property type="project" value="UniProtKB-KW"/>
</dbReference>
<dbReference type="Proteomes" id="UP000066737">
    <property type="component" value="Chromosome I"/>
</dbReference>
<reference evidence="5" key="1">
    <citation type="journal article" date="2016" name="Environ. Microbiol.">
        <title>The complete genome of a viable archaeum isolated from 123-million-year-old rock salt.</title>
        <authorList>
            <person name="Jaakkola S.T."/>
            <person name="Pfeiffer F."/>
            <person name="Ravantti J.J."/>
            <person name="Guo Q."/>
            <person name="Liu Y."/>
            <person name="Chen X."/>
            <person name="Ma H."/>
            <person name="Yang C."/>
            <person name="Oksanen H.M."/>
            <person name="Bamford D.H."/>
        </authorList>
    </citation>
    <scope>NUCLEOTIDE SEQUENCE</scope>
    <source>
        <strain evidence="5">JI20-1</strain>
    </source>
</reference>
<dbReference type="SUPFAM" id="SSF51126">
    <property type="entry name" value="Pectin lyase-like"/>
    <property type="match status" value="2"/>
</dbReference>
<dbReference type="Gene3D" id="2.60.40.10">
    <property type="entry name" value="Immunoglobulins"/>
    <property type="match status" value="1"/>
</dbReference>
<dbReference type="CDD" id="cd00146">
    <property type="entry name" value="PKD"/>
    <property type="match status" value="1"/>
</dbReference>
<dbReference type="Gene3D" id="2.160.20.10">
    <property type="entry name" value="Single-stranded right-handed beta-helix, Pectin lyase-like"/>
    <property type="match status" value="2"/>
</dbReference>
<dbReference type="EMBL" id="LN831302">
    <property type="protein sequence ID" value="CQH51010.1"/>
    <property type="molecule type" value="Genomic_DNA"/>
</dbReference>
<dbReference type="InterPro" id="IPR022409">
    <property type="entry name" value="PKD/Chitinase_dom"/>
</dbReference>
<keyword evidence="5" id="KW-1185">Reference proteome</keyword>
<keyword evidence="2" id="KW-0812">Transmembrane</keyword>
<organism evidence="4 5">
    <name type="scientific">Halobacterium hubeiense</name>
    <dbReference type="NCBI Taxonomy" id="1407499"/>
    <lineage>
        <taxon>Archaea</taxon>
        <taxon>Methanobacteriati</taxon>
        <taxon>Methanobacteriota</taxon>
        <taxon>Stenosarchaea group</taxon>
        <taxon>Halobacteria</taxon>
        <taxon>Halobacteriales</taxon>
        <taxon>Halobacteriaceae</taxon>
        <taxon>Halobacterium</taxon>
    </lineage>
</organism>
<name>A0A0U5HS82_9EURY</name>
<feature type="domain" description="PKD" evidence="3">
    <location>
        <begin position="625"/>
        <end position="713"/>
    </location>
</feature>
<evidence type="ECO:0000256" key="1">
    <source>
        <dbReference type="SAM" id="MobiDB-lite"/>
    </source>
</evidence>
<dbReference type="InterPro" id="IPR035986">
    <property type="entry name" value="PKD_dom_sf"/>
</dbReference>
<feature type="transmembrane region" description="Helical" evidence="2">
    <location>
        <begin position="746"/>
        <end position="770"/>
    </location>
</feature>
<protein>
    <submittedName>
        <fullName evidence="4">Pectin lyase domain protein</fullName>
    </submittedName>
</protein>
<dbReference type="InterPro" id="IPR012334">
    <property type="entry name" value="Pectin_lyas_fold"/>
</dbReference>